<accession>A0ABN8IDC9</accession>
<dbReference type="Proteomes" id="UP000837857">
    <property type="component" value="Chromosome 2"/>
</dbReference>
<proteinExistence type="predicted"/>
<protein>
    <submittedName>
        <fullName evidence="2">Uncharacterized protein</fullName>
    </submittedName>
</protein>
<gene>
    <name evidence="2" type="ORF">IPOD504_LOCUS7779</name>
</gene>
<feature type="chain" id="PRO_5045076394" evidence="1">
    <location>
        <begin position="17"/>
        <end position="199"/>
    </location>
</feature>
<reference evidence="2" key="1">
    <citation type="submission" date="2022-03" db="EMBL/GenBank/DDBJ databases">
        <authorList>
            <person name="Martin H S."/>
        </authorList>
    </citation>
    <scope>NUCLEOTIDE SEQUENCE</scope>
</reference>
<evidence type="ECO:0000256" key="1">
    <source>
        <dbReference type="SAM" id="SignalP"/>
    </source>
</evidence>
<keyword evidence="1" id="KW-0732">Signal</keyword>
<keyword evidence="3" id="KW-1185">Reference proteome</keyword>
<feature type="signal peptide" evidence="1">
    <location>
        <begin position="1"/>
        <end position="16"/>
    </location>
</feature>
<dbReference type="EMBL" id="OW152814">
    <property type="protein sequence ID" value="CAH2050928.1"/>
    <property type="molecule type" value="Genomic_DNA"/>
</dbReference>
<name>A0ABN8IDC9_9NEOP</name>
<evidence type="ECO:0000313" key="2">
    <source>
        <dbReference type="EMBL" id="CAH2050928.1"/>
    </source>
</evidence>
<feature type="non-terminal residue" evidence="2">
    <location>
        <position position="199"/>
    </location>
</feature>
<sequence>MLKLCIILIALAVANCEFRCARTHKAGPCRHRHRQHGQNHRLYDRVFKELSSSVIATDREYQAACDPNHTVSEYYGLDFYTLRYSLAEFGDESVAIKTRHRVVYLSARNSTTVFNDIRILPSVVDAQSGQWYMEGGELVLHFNYRRPPKTETLLTCDAFVEERVRQVAKFSTGIELRGMDSARYGAATDSSIVFSENVV</sequence>
<organism evidence="2 3">
    <name type="scientific">Iphiclides podalirius</name>
    <name type="common">scarce swallowtail</name>
    <dbReference type="NCBI Taxonomy" id="110791"/>
    <lineage>
        <taxon>Eukaryota</taxon>
        <taxon>Metazoa</taxon>
        <taxon>Ecdysozoa</taxon>
        <taxon>Arthropoda</taxon>
        <taxon>Hexapoda</taxon>
        <taxon>Insecta</taxon>
        <taxon>Pterygota</taxon>
        <taxon>Neoptera</taxon>
        <taxon>Endopterygota</taxon>
        <taxon>Lepidoptera</taxon>
        <taxon>Glossata</taxon>
        <taxon>Ditrysia</taxon>
        <taxon>Papilionoidea</taxon>
        <taxon>Papilionidae</taxon>
        <taxon>Papilioninae</taxon>
        <taxon>Iphiclides</taxon>
    </lineage>
</organism>
<evidence type="ECO:0000313" key="3">
    <source>
        <dbReference type="Proteomes" id="UP000837857"/>
    </source>
</evidence>